<feature type="compositionally biased region" description="Low complexity" evidence="9">
    <location>
        <begin position="10"/>
        <end position="28"/>
    </location>
</feature>
<dbReference type="InterPro" id="IPR007603">
    <property type="entry name" value="Choline_transptr-like"/>
</dbReference>
<keyword evidence="11" id="KW-1185">Reference proteome</keyword>
<proteinExistence type="inferred from homology"/>
<feature type="compositionally biased region" description="Pro residues" evidence="9">
    <location>
        <begin position="61"/>
        <end position="70"/>
    </location>
</feature>
<dbReference type="EMBL" id="JAXLQG010000001">
    <property type="protein sequence ID" value="KAK5545203.1"/>
    <property type="molecule type" value="Genomic_DNA"/>
</dbReference>
<protein>
    <recommendedName>
        <fullName evidence="4 8">Protein PNS1</fullName>
    </recommendedName>
</protein>
<dbReference type="PANTHER" id="PTHR12385">
    <property type="entry name" value="CHOLINE TRANSPORTER-LIKE (SLC FAMILY 44)"/>
    <property type="match status" value="1"/>
</dbReference>
<comment type="subcellular location">
    <subcellularLocation>
        <location evidence="2 8">Cell membrane</location>
        <topology evidence="2 8">Multi-pass membrane protein</topology>
    </subcellularLocation>
</comment>
<evidence type="ECO:0000256" key="2">
    <source>
        <dbReference type="ARBA" id="ARBA00004651"/>
    </source>
</evidence>
<reference evidence="10 11" key="1">
    <citation type="submission" date="2023-06" db="EMBL/GenBank/DDBJ databases">
        <title>Black Yeasts Isolated from many extreme environments.</title>
        <authorList>
            <person name="Coleine C."/>
            <person name="Stajich J.E."/>
            <person name="Selbmann L."/>
        </authorList>
    </citation>
    <scope>NUCLEOTIDE SEQUENCE [LARGE SCALE GENOMIC DNA]</scope>
    <source>
        <strain evidence="10 11">CCFEE 5887</strain>
    </source>
</reference>
<feature type="transmembrane region" description="Helical" evidence="8">
    <location>
        <begin position="158"/>
        <end position="179"/>
    </location>
</feature>
<feature type="transmembrane region" description="Helical" evidence="8">
    <location>
        <begin position="458"/>
        <end position="487"/>
    </location>
</feature>
<dbReference type="Proteomes" id="UP001345827">
    <property type="component" value="Unassembled WGS sequence"/>
</dbReference>
<feature type="transmembrane region" description="Helical" evidence="8">
    <location>
        <begin position="186"/>
        <end position="207"/>
    </location>
</feature>
<evidence type="ECO:0000256" key="1">
    <source>
        <dbReference type="ARBA" id="ARBA00002957"/>
    </source>
</evidence>
<evidence type="ECO:0000256" key="4">
    <source>
        <dbReference type="ARBA" id="ARBA00015388"/>
    </source>
</evidence>
<feature type="transmembrane region" description="Helical" evidence="8">
    <location>
        <begin position="499"/>
        <end position="516"/>
    </location>
</feature>
<evidence type="ECO:0000256" key="3">
    <source>
        <dbReference type="ARBA" id="ARBA00007168"/>
    </source>
</evidence>
<feature type="compositionally biased region" description="Low complexity" evidence="9">
    <location>
        <begin position="71"/>
        <end position="81"/>
    </location>
</feature>
<evidence type="ECO:0000256" key="8">
    <source>
        <dbReference type="RuleBase" id="RU368066"/>
    </source>
</evidence>
<organism evidence="10 11">
    <name type="scientific">Vermiconidia calcicola</name>
    <dbReference type="NCBI Taxonomy" id="1690605"/>
    <lineage>
        <taxon>Eukaryota</taxon>
        <taxon>Fungi</taxon>
        <taxon>Dikarya</taxon>
        <taxon>Ascomycota</taxon>
        <taxon>Pezizomycotina</taxon>
        <taxon>Dothideomycetes</taxon>
        <taxon>Dothideomycetidae</taxon>
        <taxon>Mycosphaerellales</taxon>
        <taxon>Extremaceae</taxon>
        <taxon>Vermiconidia</taxon>
    </lineage>
</organism>
<feature type="transmembrane region" description="Helical" evidence="8">
    <location>
        <begin position="363"/>
        <end position="381"/>
    </location>
</feature>
<dbReference type="Pfam" id="PF04515">
    <property type="entry name" value="Choline_transpo"/>
    <property type="match status" value="1"/>
</dbReference>
<feature type="transmembrane region" description="Helical" evidence="8">
    <location>
        <begin position="109"/>
        <end position="131"/>
    </location>
</feature>
<comment type="caution">
    <text evidence="10">The sequence shown here is derived from an EMBL/GenBank/DDBJ whole genome shotgun (WGS) entry which is preliminary data.</text>
</comment>
<feature type="transmembrane region" description="Helical" evidence="8">
    <location>
        <begin position="213"/>
        <end position="233"/>
    </location>
</feature>
<feature type="compositionally biased region" description="Low complexity" evidence="9">
    <location>
        <begin position="50"/>
        <end position="60"/>
    </location>
</feature>
<name>A0AAV9QJ87_9PEZI</name>
<keyword evidence="5 8" id="KW-0812">Transmembrane</keyword>
<feature type="transmembrane region" description="Helical" evidence="8">
    <location>
        <begin position="254"/>
        <end position="285"/>
    </location>
</feature>
<feature type="transmembrane region" description="Helical" evidence="8">
    <location>
        <begin position="401"/>
        <end position="421"/>
    </location>
</feature>
<evidence type="ECO:0000313" key="10">
    <source>
        <dbReference type="EMBL" id="KAK5545203.1"/>
    </source>
</evidence>
<evidence type="ECO:0000256" key="7">
    <source>
        <dbReference type="ARBA" id="ARBA00023136"/>
    </source>
</evidence>
<dbReference type="GO" id="GO:0022857">
    <property type="term" value="F:transmembrane transporter activity"/>
    <property type="evidence" value="ECO:0007669"/>
    <property type="project" value="UniProtKB-UniRule"/>
</dbReference>
<comment type="function">
    <text evidence="1 8">Probably involved in transport through the plasma membrane.</text>
</comment>
<comment type="similarity">
    <text evidence="3 8">Belongs to the CTL (choline transporter-like) family.</text>
</comment>
<dbReference type="PANTHER" id="PTHR12385:SF4">
    <property type="entry name" value="PROTEIN PNS1"/>
    <property type="match status" value="1"/>
</dbReference>
<evidence type="ECO:0000256" key="5">
    <source>
        <dbReference type="ARBA" id="ARBA00022692"/>
    </source>
</evidence>
<gene>
    <name evidence="10" type="primary">PNS1</name>
    <name evidence="10" type="ORF">LTR25_000210</name>
</gene>
<evidence type="ECO:0000256" key="6">
    <source>
        <dbReference type="ARBA" id="ARBA00022989"/>
    </source>
</evidence>
<evidence type="ECO:0000256" key="9">
    <source>
        <dbReference type="SAM" id="MobiDB-lite"/>
    </source>
</evidence>
<dbReference type="AlphaFoldDB" id="A0AAV9QJ87"/>
<keyword evidence="7 8" id="KW-0472">Membrane</keyword>
<keyword evidence="6 8" id="KW-1133">Transmembrane helix</keyword>
<dbReference type="GO" id="GO:0005886">
    <property type="term" value="C:plasma membrane"/>
    <property type="evidence" value="ECO:0007669"/>
    <property type="project" value="UniProtKB-SubCell"/>
</dbReference>
<evidence type="ECO:0000313" key="11">
    <source>
        <dbReference type="Proteomes" id="UP001345827"/>
    </source>
</evidence>
<feature type="region of interest" description="Disordered" evidence="9">
    <location>
        <begin position="1"/>
        <end position="88"/>
    </location>
</feature>
<accession>A0AAV9QJ87</accession>
<sequence length="565" mass="62466">MAHQGQAADYYNNQNYNSGPYQQQGYQQYPPPQGPPQGYQQYPPPPNGPPQNYQQQYQTPQQPPQPPQPQEPKYTQQPPTYGAQFVPPQDDKQSFQDTFKIQKPKFNDLWAGLLLIATFLGFVAVSGLTLYRYSKYHSFNGGGIYGNTNDFSLNTNTIILFVFVLCVGFVVSWAYFLAARAFTKQFVWLTGILNCALAVGTAVYYLYRHLWGAGIVFAIFAVFAIICFISWIPRIPFAVVMLQQAMDIARMKRVHVFLVSLIGGIASVAFAAWFSVTLVAIYVSYEPSNSGSAANPSCTDGGCSSGKVIGLVVFTTFAGYWISEWLKNTIHTVVAGVYGSWYFCAGKPGGIPKGATMGAFKRATTYSFGSISFGSLIVAIINMLRQACSIAQQQEASQGNIIGSIMFCCLGCMIGILDWLVSFINRYAFSHIALYGKAYIPAAKDTWKMMKDRGIDALVNDCLVGPVLTMGSIFVAYLCALLAYLYLEFTKPAYNDGGTFTPVIMAFAFLIGLQICQTFMTPIGSGVDTIFVAMAWDPQVAMTDHPEFYQRLVHVYPRVQDVIHV</sequence>